<accession>A0ABQ6E231</accession>
<dbReference type="EMBL" id="BSPQ01000010">
    <property type="protein sequence ID" value="GLS91228.1"/>
    <property type="molecule type" value="Genomic_DNA"/>
</dbReference>
<evidence type="ECO:0000313" key="3">
    <source>
        <dbReference type="Proteomes" id="UP001157353"/>
    </source>
</evidence>
<dbReference type="InterPro" id="IPR024331">
    <property type="entry name" value="DUF3859"/>
</dbReference>
<keyword evidence="3" id="KW-1185">Reference proteome</keyword>
<gene>
    <name evidence="2" type="ORF">GCM10007916_22970</name>
</gene>
<feature type="domain" description="DUF3859" evidence="1">
    <location>
        <begin position="4"/>
        <end position="126"/>
    </location>
</feature>
<evidence type="ECO:0000313" key="2">
    <source>
        <dbReference type="EMBL" id="GLS91228.1"/>
    </source>
</evidence>
<dbReference type="RefSeq" id="WP_284204349.1">
    <property type="nucleotide sequence ID" value="NZ_BSPQ01000010.1"/>
</dbReference>
<sequence length="142" mass="16090">MAKKKPVIKIRTYGIHSTWDAKSKELPKVKAFTTDIPAEIDIEFGLNINIQNARGQKIFFCIDHPGVTDKAGNYPAAFTGEVHITNNNWDFYLGDTIWAPIEDKCGPWRMTIELNGQVIADKTFNVSVDEPDSEVKKRFAYL</sequence>
<name>A0ABQ6E231_9GAMM</name>
<organism evidence="2 3">
    <name type="scientific">Psychromonas marina</name>
    <dbReference type="NCBI Taxonomy" id="88364"/>
    <lineage>
        <taxon>Bacteria</taxon>
        <taxon>Pseudomonadati</taxon>
        <taxon>Pseudomonadota</taxon>
        <taxon>Gammaproteobacteria</taxon>
        <taxon>Alteromonadales</taxon>
        <taxon>Psychromonadaceae</taxon>
        <taxon>Psychromonas</taxon>
    </lineage>
</organism>
<evidence type="ECO:0000259" key="1">
    <source>
        <dbReference type="Pfam" id="PF12975"/>
    </source>
</evidence>
<proteinExistence type="predicted"/>
<dbReference type="Proteomes" id="UP001157353">
    <property type="component" value="Unassembled WGS sequence"/>
</dbReference>
<reference evidence="3" key="1">
    <citation type="journal article" date="2019" name="Int. J. Syst. Evol. Microbiol.">
        <title>The Global Catalogue of Microorganisms (GCM) 10K type strain sequencing project: providing services to taxonomists for standard genome sequencing and annotation.</title>
        <authorList>
            <consortium name="The Broad Institute Genomics Platform"/>
            <consortium name="The Broad Institute Genome Sequencing Center for Infectious Disease"/>
            <person name="Wu L."/>
            <person name="Ma J."/>
        </authorList>
    </citation>
    <scope>NUCLEOTIDE SEQUENCE [LARGE SCALE GENOMIC DNA]</scope>
    <source>
        <strain evidence="3">NBRC 103166</strain>
    </source>
</reference>
<protein>
    <recommendedName>
        <fullName evidence="1">DUF3859 domain-containing protein</fullName>
    </recommendedName>
</protein>
<dbReference type="Pfam" id="PF12975">
    <property type="entry name" value="DUF3859"/>
    <property type="match status" value="1"/>
</dbReference>
<comment type="caution">
    <text evidence="2">The sequence shown here is derived from an EMBL/GenBank/DDBJ whole genome shotgun (WGS) entry which is preliminary data.</text>
</comment>
<dbReference type="Gene3D" id="2.60.40.2390">
    <property type="match status" value="1"/>
</dbReference>